<evidence type="ECO:0000313" key="1">
    <source>
        <dbReference type="EMBL" id="VDD39102.1"/>
    </source>
</evidence>
<gene>
    <name evidence="1" type="ORF">BOLC7T44662H</name>
</gene>
<accession>A0A3P6F420</accession>
<organism evidence="1">
    <name type="scientific">Brassica oleracea</name>
    <name type="common">Wild cabbage</name>
    <dbReference type="NCBI Taxonomy" id="3712"/>
    <lineage>
        <taxon>Eukaryota</taxon>
        <taxon>Viridiplantae</taxon>
        <taxon>Streptophyta</taxon>
        <taxon>Embryophyta</taxon>
        <taxon>Tracheophyta</taxon>
        <taxon>Spermatophyta</taxon>
        <taxon>Magnoliopsida</taxon>
        <taxon>eudicotyledons</taxon>
        <taxon>Gunneridae</taxon>
        <taxon>Pentapetalae</taxon>
        <taxon>rosids</taxon>
        <taxon>malvids</taxon>
        <taxon>Brassicales</taxon>
        <taxon>Brassicaceae</taxon>
        <taxon>Brassiceae</taxon>
        <taxon>Brassica</taxon>
    </lineage>
</organism>
<proteinExistence type="predicted"/>
<protein>
    <submittedName>
        <fullName evidence="1">Uncharacterized protein</fullName>
    </submittedName>
</protein>
<dbReference type="EMBL" id="LR031876">
    <property type="protein sequence ID" value="VDD39102.1"/>
    <property type="molecule type" value="Genomic_DNA"/>
</dbReference>
<reference evidence="1" key="1">
    <citation type="submission" date="2018-11" db="EMBL/GenBank/DDBJ databases">
        <authorList>
            <consortium name="Genoscope - CEA"/>
            <person name="William W."/>
        </authorList>
    </citation>
    <scope>NUCLEOTIDE SEQUENCE</scope>
</reference>
<name>A0A3P6F420_BRAOL</name>
<dbReference type="AlphaFoldDB" id="A0A3P6F420"/>
<sequence length="40" mass="4792">MYDIKKKEGLYMTKSKRRKQPCHSFSKVLGLLWYQKGARS</sequence>